<keyword evidence="8" id="KW-0210">Decarboxylase</keyword>
<evidence type="ECO:0000256" key="9">
    <source>
        <dbReference type="ARBA" id="ARBA00022842"/>
    </source>
</evidence>
<evidence type="ECO:0000256" key="6">
    <source>
        <dbReference type="ARBA" id="ARBA00013202"/>
    </source>
</evidence>
<dbReference type="InterPro" id="IPR029061">
    <property type="entry name" value="THDP-binding"/>
</dbReference>
<evidence type="ECO:0000256" key="3">
    <source>
        <dbReference type="ARBA" id="ARBA00001964"/>
    </source>
</evidence>
<dbReference type="GO" id="GO:0005829">
    <property type="term" value="C:cytosol"/>
    <property type="evidence" value="ECO:0007669"/>
    <property type="project" value="TreeGrafter"/>
</dbReference>
<evidence type="ECO:0000313" key="13">
    <source>
        <dbReference type="EMBL" id="KAG8374586.1"/>
    </source>
</evidence>
<gene>
    <name evidence="13" type="ORF">BUALT_Bualt10G0010800</name>
</gene>
<keyword evidence="11" id="KW-0456">Lyase</keyword>
<evidence type="ECO:0000256" key="4">
    <source>
        <dbReference type="ARBA" id="ARBA00007812"/>
    </source>
</evidence>
<evidence type="ECO:0000313" key="14">
    <source>
        <dbReference type="Proteomes" id="UP000826271"/>
    </source>
</evidence>
<dbReference type="EC" id="4.1.1.1" evidence="6"/>
<dbReference type="PANTHER" id="PTHR43452:SF1">
    <property type="entry name" value="PYRUVATE DECARBOXYLASE C186.09-RELATED"/>
    <property type="match status" value="1"/>
</dbReference>
<dbReference type="Proteomes" id="UP000826271">
    <property type="component" value="Unassembled WGS sequence"/>
</dbReference>
<dbReference type="InterPro" id="IPR004864">
    <property type="entry name" value="LEA_2"/>
</dbReference>
<organism evidence="13 14">
    <name type="scientific">Buddleja alternifolia</name>
    <dbReference type="NCBI Taxonomy" id="168488"/>
    <lineage>
        <taxon>Eukaryota</taxon>
        <taxon>Viridiplantae</taxon>
        <taxon>Streptophyta</taxon>
        <taxon>Embryophyta</taxon>
        <taxon>Tracheophyta</taxon>
        <taxon>Spermatophyta</taxon>
        <taxon>Magnoliopsida</taxon>
        <taxon>eudicotyledons</taxon>
        <taxon>Gunneridae</taxon>
        <taxon>Pentapetalae</taxon>
        <taxon>asterids</taxon>
        <taxon>lamiids</taxon>
        <taxon>Lamiales</taxon>
        <taxon>Scrophulariaceae</taxon>
        <taxon>Buddlejeae</taxon>
        <taxon>Buddleja</taxon>
    </lineage>
</organism>
<dbReference type="InterPro" id="IPR012110">
    <property type="entry name" value="PDC/IPDC-like"/>
</dbReference>
<evidence type="ECO:0000259" key="12">
    <source>
        <dbReference type="Pfam" id="PF03168"/>
    </source>
</evidence>
<dbReference type="Pfam" id="PF03168">
    <property type="entry name" value="LEA_2"/>
    <property type="match status" value="1"/>
</dbReference>
<keyword evidence="9" id="KW-0460">Magnesium</keyword>
<dbReference type="AlphaFoldDB" id="A0AAV6WVY1"/>
<proteinExistence type="inferred from homology"/>
<dbReference type="Gene3D" id="3.40.50.970">
    <property type="match status" value="2"/>
</dbReference>
<dbReference type="GO" id="GO:0046872">
    <property type="term" value="F:metal ion binding"/>
    <property type="evidence" value="ECO:0007669"/>
    <property type="project" value="UniProtKB-KW"/>
</dbReference>
<evidence type="ECO:0000256" key="11">
    <source>
        <dbReference type="ARBA" id="ARBA00023239"/>
    </source>
</evidence>
<comment type="cofactor">
    <cofactor evidence="2">
        <name>a metal cation</name>
        <dbReference type="ChEBI" id="CHEBI:25213"/>
    </cofactor>
</comment>
<reference evidence="13" key="1">
    <citation type="submission" date="2019-10" db="EMBL/GenBank/DDBJ databases">
        <authorList>
            <person name="Zhang R."/>
            <person name="Pan Y."/>
            <person name="Wang J."/>
            <person name="Ma R."/>
            <person name="Yu S."/>
        </authorList>
    </citation>
    <scope>NUCLEOTIDE SEQUENCE</scope>
    <source>
        <strain evidence="13">LA-IB0</strain>
        <tissue evidence="13">Leaf</tissue>
    </source>
</reference>
<evidence type="ECO:0000256" key="5">
    <source>
        <dbReference type="ARBA" id="ARBA00011881"/>
    </source>
</evidence>
<dbReference type="GO" id="GO:0000949">
    <property type="term" value="P:aromatic amino acid family catabolic process to alcohol via Ehrlich pathway"/>
    <property type="evidence" value="ECO:0007669"/>
    <property type="project" value="TreeGrafter"/>
</dbReference>
<comment type="cofactor">
    <cofactor evidence="3">
        <name>thiamine diphosphate</name>
        <dbReference type="ChEBI" id="CHEBI:58937"/>
    </cofactor>
</comment>
<comment type="subunit">
    <text evidence="5">Homotetramer.</text>
</comment>
<evidence type="ECO:0000256" key="10">
    <source>
        <dbReference type="ARBA" id="ARBA00023052"/>
    </source>
</evidence>
<name>A0AAV6WVY1_9LAMI</name>
<keyword evidence="14" id="KW-1185">Reference proteome</keyword>
<feature type="domain" description="Late embryogenesis abundant protein LEA-2 subgroup" evidence="12">
    <location>
        <begin position="209"/>
        <end position="310"/>
    </location>
</feature>
<comment type="similarity">
    <text evidence="4">Belongs to the TPP enzyme family.</text>
</comment>
<keyword evidence="10" id="KW-0786">Thiamine pyrophosphate</keyword>
<protein>
    <recommendedName>
        <fullName evidence="6">pyruvate decarboxylase</fullName>
        <ecNumber evidence="6">4.1.1.1</ecNumber>
    </recommendedName>
</protein>
<comment type="catalytic activity">
    <reaction evidence="1">
        <text>a 2-oxocarboxylate + H(+) = an aldehyde + CO2</text>
        <dbReference type="Rhea" id="RHEA:11628"/>
        <dbReference type="ChEBI" id="CHEBI:15378"/>
        <dbReference type="ChEBI" id="CHEBI:16526"/>
        <dbReference type="ChEBI" id="CHEBI:17478"/>
        <dbReference type="ChEBI" id="CHEBI:35179"/>
        <dbReference type="EC" id="4.1.1.1"/>
    </reaction>
</comment>
<keyword evidence="7" id="KW-0479">Metal-binding</keyword>
<dbReference type="SUPFAM" id="SSF52518">
    <property type="entry name" value="Thiamin diphosphate-binding fold (THDP-binding)"/>
    <property type="match status" value="1"/>
</dbReference>
<dbReference type="PANTHER" id="PTHR43452">
    <property type="entry name" value="PYRUVATE DECARBOXYLASE"/>
    <property type="match status" value="1"/>
</dbReference>
<dbReference type="GO" id="GO:0004737">
    <property type="term" value="F:pyruvate decarboxylase activity"/>
    <property type="evidence" value="ECO:0007669"/>
    <property type="project" value="UniProtKB-EC"/>
</dbReference>
<evidence type="ECO:0000256" key="8">
    <source>
        <dbReference type="ARBA" id="ARBA00022793"/>
    </source>
</evidence>
<dbReference type="EMBL" id="WHWC01000010">
    <property type="protein sequence ID" value="KAG8374586.1"/>
    <property type="molecule type" value="Genomic_DNA"/>
</dbReference>
<evidence type="ECO:0000256" key="2">
    <source>
        <dbReference type="ARBA" id="ARBA00001920"/>
    </source>
</evidence>
<evidence type="ECO:0000256" key="7">
    <source>
        <dbReference type="ARBA" id="ARBA00022723"/>
    </source>
</evidence>
<comment type="caution">
    <text evidence="13">The sequence shown here is derived from an EMBL/GenBank/DDBJ whole genome shotgun (WGS) entry which is preliminary data.</text>
</comment>
<accession>A0AAV6WVY1</accession>
<evidence type="ECO:0000256" key="1">
    <source>
        <dbReference type="ARBA" id="ARBA00001041"/>
    </source>
</evidence>
<sequence length="333" mass="37806">MIRCGKNCIIFLINNGGYTIEVEIHDGPYNVIKNWDYTYNGGYTIEVEIHDGPYNVIKNWDYTCLVDAIHNGQGKCWTSKVKTEDELVEAIAMSTGEHKESLECFELGLGHYQPNMVFRLGLDWFNREPVTTSVRLLPTNGLLKNRHKPVKTDRPGNLSGQVDCGSTVEMVVRSGVQPKQLEYSIEQASINGYILKPDGRLNADFHFVLRANNPKRRISLYYDRIRVMVSYEGQKLAVNNTFQPFYQPRRNVTQLEMELAARDAVVYGAATKDLGMEIGSGSVNLVVRMRVKMRLKVGPFKVHRKIKVDCGPMRVPIFSSSQGFQRVFCDVDA</sequence>